<feature type="domain" description="Activator of Hsp90 ATPase homologue 1/2-like C-terminal" evidence="2">
    <location>
        <begin position="23"/>
        <end position="132"/>
    </location>
</feature>
<evidence type="ECO:0000313" key="4">
    <source>
        <dbReference type="Proteomes" id="UP001500804"/>
    </source>
</evidence>
<sequence length="170" mass="18530">MDRGTFVDLDGRPAVRFERTYSHPPERVWSAITEPAELAHWFPATVSLEHRVGGTIEFTGDPNIDPGSGTVLEFDPPRRLAYTWGRDELHFRLEPTDDGGCTVTFFDVLEARDAAARNAAGWTVCLVELGKHVSGAVADGPHSATAEPWQPQYDDYVAAGMPAGAPIPGR</sequence>
<dbReference type="SUPFAM" id="SSF55961">
    <property type="entry name" value="Bet v1-like"/>
    <property type="match status" value="1"/>
</dbReference>
<comment type="similarity">
    <text evidence="1">Belongs to the AHA1 family.</text>
</comment>
<proteinExistence type="inferred from homology"/>
<dbReference type="Proteomes" id="UP001500804">
    <property type="component" value="Unassembled WGS sequence"/>
</dbReference>
<gene>
    <name evidence="3" type="ORF">GCM10023320_67700</name>
</gene>
<dbReference type="InterPro" id="IPR013538">
    <property type="entry name" value="ASHA1/2-like_C"/>
</dbReference>
<comment type="caution">
    <text evidence="3">The sequence shown here is derived from an EMBL/GenBank/DDBJ whole genome shotgun (WGS) entry which is preliminary data.</text>
</comment>
<evidence type="ECO:0000313" key="3">
    <source>
        <dbReference type="EMBL" id="GAA5136486.1"/>
    </source>
</evidence>
<dbReference type="Gene3D" id="3.30.530.20">
    <property type="match status" value="1"/>
</dbReference>
<organism evidence="3 4">
    <name type="scientific">Pseudonocardia adelaidensis</name>
    <dbReference type="NCBI Taxonomy" id="648754"/>
    <lineage>
        <taxon>Bacteria</taxon>
        <taxon>Bacillati</taxon>
        <taxon>Actinomycetota</taxon>
        <taxon>Actinomycetes</taxon>
        <taxon>Pseudonocardiales</taxon>
        <taxon>Pseudonocardiaceae</taxon>
        <taxon>Pseudonocardia</taxon>
    </lineage>
</organism>
<evidence type="ECO:0000256" key="1">
    <source>
        <dbReference type="ARBA" id="ARBA00006817"/>
    </source>
</evidence>
<dbReference type="CDD" id="cd08899">
    <property type="entry name" value="SRPBCC_CalC_Aha1-like_6"/>
    <property type="match status" value="1"/>
</dbReference>
<accession>A0ABP9P0G5</accession>
<name>A0ABP9P0G5_9PSEU</name>
<dbReference type="RefSeq" id="WP_345610813.1">
    <property type="nucleotide sequence ID" value="NZ_BAABJO010000034.1"/>
</dbReference>
<protein>
    <recommendedName>
        <fullName evidence="2">Activator of Hsp90 ATPase homologue 1/2-like C-terminal domain-containing protein</fullName>
    </recommendedName>
</protein>
<keyword evidence="4" id="KW-1185">Reference proteome</keyword>
<dbReference type="EMBL" id="BAABJO010000034">
    <property type="protein sequence ID" value="GAA5136486.1"/>
    <property type="molecule type" value="Genomic_DNA"/>
</dbReference>
<evidence type="ECO:0000259" key="2">
    <source>
        <dbReference type="Pfam" id="PF08327"/>
    </source>
</evidence>
<dbReference type="Pfam" id="PF08327">
    <property type="entry name" value="AHSA1"/>
    <property type="match status" value="1"/>
</dbReference>
<reference evidence="4" key="1">
    <citation type="journal article" date="2019" name="Int. J. Syst. Evol. Microbiol.">
        <title>The Global Catalogue of Microorganisms (GCM) 10K type strain sequencing project: providing services to taxonomists for standard genome sequencing and annotation.</title>
        <authorList>
            <consortium name="The Broad Institute Genomics Platform"/>
            <consortium name="The Broad Institute Genome Sequencing Center for Infectious Disease"/>
            <person name="Wu L."/>
            <person name="Ma J."/>
        </authorList>
    </citation>
    <scope>NUCLEOTIDE SEQUENCE [LARGE SCALE GENOMIC DNA]</scope>
    <source>
        <strain evidence="4">JCM 18302</strain>
    </source>
</reference>
<dbReference type="InterPro" id="IPR023393">
    <property type="entry name" value="START-like_dom_sf"/>
</dbReference>